<dbReference type="OrthoDB" id="99887at2"/>
<reference evidence="2 3" key="1">
    <citation type="submission" date="2019-02" db="EMBL/GenBank/DDBJ databases">
        <title>Deep-cultivation of Planctomycetes and their phenomic and genomic characterization uncovers novel biology.</title>
        <authorList>
            <person name="Wiegand S."/>
            <person name="Jogler M."/>
            <person name="Boedeker C."/>
            <person name="Pinto D."/>
            <person name="Vollmers J."/>
            <person name="Rivas-Marin E."/>
            <person name="Kohn T."/>
            <person name="Peeters S.H."/>
            <person name="Heuer A."/>
            <person name="Rast P."/>
            <person name="Oberbeckmann S."/>
            <person name="Bunk B."/>
            <person name="Jeske O."/>
            <person name="Meyerdierks A."/>
            <person name="Storesund J.E."/>
            <person name="Kallscheuer N."/>
            <person name="Luecker S."/>
            <person name="Lage O.M."/>
            <person name="Pohl T."/>
            <person name="Merkel B.J."/>
            <person name="Hornburger P."/>
            <person name="Mueller R.-W."/>
            <person name="Bruemmer F."/>
            <person name="Labrenz M."/>
            <person name="Spormann A.M."/>
            <person name="Op Den Camp H."/>
            <person name="Overmann J."/>
            <person name="Amann R."/>
            <person name="Jetten M.S.M."/>
            <person name="Mascher T."/>
            <person name="Medema M.H."/>
            <person name="Devos D.P."/>
            <person name="Kaster A.-K."/>
            <person name="Ovreas L."/>
            <person name="Rohde M."/>
            <person name="Galperin M.Y."/>
            <person name="Jogler C."/>
        </authorList>
    </citation>
    <scope>NUCLEOTIDE SEQUENCE [LARGE SCALE GENOMIC DNA]</scope>
    <source>
        <strain evidence="2 3">Poly41</strain>
    </source>
</reference>
<dbReference type="Proteomes" id="UP000319143">
    <property type="component" value="Unassembled WGS sequence"/>
</dbReference>
<organism evidence="2 3">
    <name type="scientific">Novipirellula artificiosorum</name>
    <dbReference type="NCBI Taxonomy" id="2528016"/>
    <lineage>
        <taxon>Bacteria</taxon>
        <taxon>Pseudomonadati</taxon>
        <taxon>Planctomycetota</taxon>
        <taxon>Planctomycetia</taxon>
        <taxon>Pirellulales</taxon>
        <taxon>Pirellulaceae</taxon>
        <taxon>Novipirellula</taxon>
    </lineage>
</organism>
<proteinExistence type="predicted"/>
<evidence type="ECO:0000313" key="2">
    <source>
        <dbReference type="EMBL" id="TWU31222.1"/>
    </source>
</evidence>
<dbReference type="RefSeq" id="WP_146531093.1">
    <property type="nucleotide sequence ID" value="NZ_SJPV01000018.1"/>
</dbReference>
<protein>
    <recommendedName>
        <fullName evidence="4">Beta-hexosaminidase bacterial type N-terminal domain-containing protein</fullName>
    </recommendedName>
</protein>
<dbReference type="EMBL" id="SJPV01000018">
    <property type="protein sequence ID" value="TWU31222.1"/>
    <property type="molecule type" value="Genomic_DNA"/>
</dbReference>
<dbReference type="InterPro" id="IPR029018">
    <property type="entry name" value="Hex-like_dom2"/>
</dbReference>
<dbReference type="Gene3D" id="3.20.20.80">
    <property type="entry name" value="Glycosidases"/>
    <property type="match status" value="1"/>
</dbReference>
<dbReference type="AlphaFoldDB" id="A0A5C6D2Q8"/>
<evidence type="ECO:0008006" key="4">
    <source>
        <dbReference type="Google" id="ProtNLM"/>
    </source>
</evidence>
<comment type="caution">
    <text evidence="2">The sequence shown here is derived from an EMBL/GenBank/DDBJ whole genome shotgun (WGS) entry which is preliminary data.</text>
</comment>
<dbReference type="GO" id="GO:0016787">
    <property type="term" value="F:hydrolase activity"/>
    <property type="evidence" value="ECO:0007669"/>
    <property type="project" value="UniProtKB-KW"/>
</dbReference>
<dbReference type="SUPFAM" id="SSF55545">
    <property type="entry name" value="beta-N-acetylhexosaminidase-like domain"/>
    <property type="match status" value="1"/>
</dbReference>
<name>A0A5C6D2Q8_9BACT</name>
<evidence type="ECO:0000313" key="3">
    <source>
        <dbReference type="Proteomes" id="UP000319143"/>
    </source>
</evidence>
<sequence length="418" mass="47266">MNKMPGPFLWLLFVLGTPLQGRAAGSVHWDAKTPPLEFAAQELEDALEEVGREDIQVALIVKPDDSSPEAFQIRSLGPAEIEIVGSDATGAMYGGLEVADLIRLGLPVEKQQRTPFVKKRGIKFNNPWDARTPSYDDTGDAAQKNIDTIWDFEFWQAYLDDLARYRYNVLSLWSTHPYPSIIQLEEYPEVALDDVYRVADDIVQPHYKNRLQDVDLDKPGTLQRVKKISIEEKINHWQRVFQYAEDRGIEIYLFHWNVMTFGATGIHSVEEWGKAIVTGQPLKGITPLQVADRLDEHAAPALDALPALRAEMGGNVELQETLNDIEGMAHLKDAVDESKAYAAIASSQYKTQLMARTHFMDWNRILAEVEKEVATVQREGDFPEVRFANLKEGAHLRPKPSFGCSWMQPTAMFRSTAR</sequence>
<gene>
    <name evidence="2" type="ORF">Poly41_64130</name>
</gene>
<evidence type="ECO:0000256" key="1">
    <source>
        <dbReference type="ARBA" id="ARBA00022801"/>
    </source>
</evidence>
<accession>A0A5C6D2Q8</accession>
<keyword evidence="3" id="KW-1185">Reference proteome</keyword>
<keyword evidence="1" id="KW-0378">Hydrolase</keyword>
<dbReference type="GO" id="GO:0005975">
    <property type="term" value="P:carbohydrate metabolic process"/>
    <property type="evidence" value="ECO:0007669"/>
    <property type="project" value="UniProtKB-ARBA"/>
</dbReference>